<evidence type="ECO:0000313" key="3">
    <source>
        <dbReference type="EMBL" id="OBA22433.1"/>
    </source>
</evidence>
<dbReference type="EMBL" id="LXTC01000002">
    <property type="protein sequence ID" value="OBA22433.1"/>
    <property type="molecule type" value="Genomic_DNA"/>
</dbReference>
<organism evidence="3 4">
    <name type="scientific">Metschnikowia bicuspidata var. bicuspidata NRRL YB-4993</name>
    <dbReference type="NCBI Taxonomy" id="869754"/>
    <lineage>
        <taxon>Eukaryota</taxon>
        <taxon>Fungi</taxon>
        <taxon>Dikarya</taxon>
        <taxon>Ascomycota</taxon>
        <taxon>Saccharomycotina</taxon>
        <taxon>Pichiomycetes</taxon>
        <taxon>Metschnikowiaceae</taxon>
        <taxon>Metschnikowia</taxon>
    </lineage>
</organism>
<feature type="region of interest" description="Disordered" evidence="1">
    <location>
        <begin position="48"/>
        <end position="126"/>
    </location>
</feature>
<sequence length="126" mass="14072">MAHLYLPFVLSFILPFCITLLYCRLPIHITFLLPFHIARCPLALPAARQARAPRPSLRDAHRSINSLYTTHISTTRAPERPRNTPPPRRHTPSRRPRTAAGEQARIPAPPPRTGQTAVSGAPPRPP</sequence>
<proteinExistence type="predicted"/>
<protein>
    <submittedName>
        <fullName evidence="3">Uncharacterized protein</fullName>
    </submittedName>
</protein>
<reference evidence="3 4" key="1">
    <citation type="submission" date="2016-05" db="EMBL/GenBank/DDBJ databases">
        <title>Comparative genomics of biotechnologically important yeasts.</title>
        <authorList>
            <consortium name="DOE Joint Genome Institute"/>
            <person name="Riley R."/>
            <person name="Haridas S."/>
            <person name="Wolfe K.H."/>
            <person name="Lopes M.R."/>
            <person name="Hittinger C.T."/>
            <person name="Goker M."/>
            <person name="Salamov A."/>
            <person name="Wisecaver J."/>
            <person name="Long T.M."/>
            <person name="Aerts A.L."/>
            <person name="Barry K."/>
            <person name="Choi C."/>
            <person name="Clum A."/>
            <person name="Coughlan A.Y."/>
            <person name="Deshpande S."/>
            <person name="Douglass A.P."/>
            <person name="Hanson S.J."/>
            <person name="Klenk H.-P."/>
            <person name="LaButti K."/>
            <person name="Lapidus A."/>
            <person name="Lindquist E."/>
            <person name="Lipzen A."/>
            <person name="Meier-kolthoff J.P."/>
            <person name="Ohm R.A."/>
            <person name="Otillar R.P."/>
            <person name="Pangilinan J."/>
            <person name="Peng Y."/>
            <person name="Rokas A."/>
            <person name="Rosa C.A."/>
            <person name="Scheuner C."/>
            <person name="Sibirny A.A."/>
            <person name="Slot J.C."/>
            <person name="Stielow J.B."/>
            <person name="Sun H."/>
            <person name="Kurtzman C.P."/>
            <person name="Blackwell M."/>
            <person name="Grigoriev I.V."/>
            <person name="Jeffries T.W."/>
        </authorList>
    </citation>
    <scope>NUCLEOTIDE SEQUENCE [LARGE SCALE GENOMIC DNA]</scope>
    <source>
        <strain evidence="3 4">NRRL YB-4993</strain>
    </source>
</reference>
<dbReference type="Proteomes" id="UP000092555">
    <property type="component" value="Unassembled WGS sequence"/>
</dbReference>
<evidence type="ECO:0000256" key="2">
    <source>
        <dbReference type="SAM" id="Phobius"/>
    </source>
</evidence>
<keyword evidence="2" id="KW-0472">Membrane</keyword>
<keyword evidence="2" id="KW-0812">Transmembrane</keyword>
<dbReference type="RefSeq" id="XP_018712929.1">
    <property type="nucleotide sequence ID" value="XM_018854588.1"/>
</dbReference>
<feature type="compositionally biased region" description="Polar residues" evidence="1">
    <location>
        <begin position="63"/>
        <end position="73"/>
    </location>
</feature>
<comment type="caution">
    <text evidence="3">The sequence shown here is derived from an EMBL/GenBank/DDBJ whole genome shotgun (WGS) entry which is preliminary data.</text>
</comment>
<evidence type="ECO:0000313" key="4">
    <source>
        <dbReference type="Proteomes" id="UP000092555"/>
    </source>
</evidence>
<name>A0A1A0HEU8_9ASCO</name>
<dbReference type="AlphaFoldDB" id="A0A1A0HEU8"/>
<accession>A0A1A0HEU8</accession>
<feature type="compositionally biased region" description="Basic residues" evidence="1">
    <location>
        <begin position="87"/>
        <end position="97"/>
    </location>
</feature>
<gene>
    <name evidence="3" type="ORF">METBIDRAFT_153484</name>
</gene>
<keyword evidence="4" id="KW-1185">Reference proteome</keyword>
<keyword evidence="2" id="KW-1133">Transmembrane helix</keyword>
<feature type="transmembrane region" description="Helical" evidence="2">
    <location>
        <begin position="6"/>
        <end position="23"/>
    </location>
</feature>
<evidence type="ECO:0000256" key="1">
    <source>
        <dbReference type="SAM" id="MobiDB-lite"/>
    </source>
</evidence>
<dbReference type="GeneID" id="30027564"/>